<dbReference type="InterPro" id="IPR036661">
    <property type="entry name" value="Luciferase-like_sf"/>
</dbReference>
<evidence type="ECO:0000256" key="1">
    <source>
        <dbReference type="ARBA" id="ARBA00022630"/>
    </source>
</evidence>
<dbReference type="PANTHER" id="PTHR30011">
    <property type="entry name" value="ALKANESULFONATE MONOOXYGENASE-RELATED"/>
    <property type="match status" value="1"/>
</dbReference>
<organism evidence="8 9">
    <name type="scientific">Pontibacter korlensis</name>
    <dbReference type="NCBI Taxonomy" id="400092"/>
    <lineage>
        <taxon>Bacteria</taxon>
        <taxon>Pseudomonadati</taxon>
        <taxon>Bacteroidota</taxon>
        <taxon>Cytophagia</taxon>
        <taxon>Cytophagales</taxon>
        <taxon>Hymenobacteraceae</taxon>
        <taxon>Pontibacter</taxon>
    </lineage>
</organism>
<gene>
    <name evidence="8" type="ORF">PKOR_19975</name>
</gene>
<protein>
    <submittedName>
        <fullName evidence="8">Monooxygenase</fullName>
    </submittedName>
</protein>
<keyword evidence="2 6" id="KW-0288">FMN</keyword>
<keyword evidence="1 6" id="KW-0285">Flavoprotein</keyword>
<evidence type="ECO:0000256" key="6">
    <source>
        <dbReference type="PIRSR" id="PIRSR000337-1"/>
    </source>
</evidence>
<dbReference type="STRING" id="400092.PKOR_19975"/>
<dbReference type="CDD" id="cd01095">
    <property type="entry name" value="Nitrilotriacetate_monoxgenase"/>
    <property type="match status" value="1"/>
</dbReference>
<dbReference type="InterPro" id="IPR016215">
    <property type="entry name" value="NTA_MOA"/>
</dbReference>
<dbReference type="HOGENOM" id="CLU_022256_1_2_10"/>
<dbReference type="GO" id="GO:0016705">
    <property type="term" value="F:oxidoreductase activity, acting on paired donors, with incorporation or reduction of molecular oxygen"/>
    <property type="evidence" value="ECO:0007669"/>
    <property type="project" value="InterPro"/>
</dbReference>
<dbReference type="SUPFAM" id="SSF51679">
    <property type="entry name" value="Bacterial luciferase-like"/>
    <property type="match status" value="1"/>
</dbReference>
<dbReference type="NCBIfam" id="TIGR03860">
    <property type="entry name" value="FMN_nitrolo"/>
    <property type="match status" value="1"/>
</dbReference>
<feature type="domain" description="Luciferase-like" evidence="7">
    <location>
        <begin position="24"/>
        <end position="305"/>
    </location>
</feature>
<evidence type="ECO:0000313" key="9">
    <source>
        <dbReference type="Proteomes" id="UP000033109"/>
    </source>
</evidence>
<evidence type="ECO:0000256" key="3">
    <source>
        <dbReference type="ARBA" id="ARBA00023002"/>
    </source>
</evidence>
<dbReference type="Proteomes" id="UP000033109">
    <property type="component" value="Chromosome"/>
</dbReference>
<sequence length="379" mass="42827">MENRKKLKLAANIDGLGWNYVGWQHPDMPADASENIDFYIQQAKLAEAAKFDTLFLVDVSHVGPGNIPHYLSMFEGVSVMSALSTHTKNIGLSVTISTSYADPYSAARQILSLDKISKGRASLNAITSNPGGMVNFSRGHLGKADQYPMNKEFMEIVLGLWDTYEDDAFIRDKESGIFLDPRKMHTVNYRGKYFQVDGPLNISRSVQGRPVLYTAGMSQTFMDHATSYTDGVFTHGNTLEETVAIAKELRRQLVQKGRRPEDFIVSISQNPIVGRTEQEALEKYLELLRLIPNNSLPRSLFFGSAEKVADQVQQWYEQGAMDMLILRQDHPHGLRDFIELVVPILQERGIFRTEYESDTLRGNLELPKPAFRKVAYQKN</sequence>
<feature type="binding site" evidence="6">
    <location>
        <position position="147"/>
    </location>
    <ligand>
        <name>FMN</name>
        <dbReference type="ChEBI" id="CHEBI:58210"/>
    </ligand>
</feature>
<accession>A0A0E3UZ21</accession>
<evidence type="ECO:0000259" key="7">
    <source>
        <dbReference type="Pfam" id="PF00296"/>
    </source>
</evidence>
<dbReference type="Gene3D" id="3.20.20.30">
    <property type="entry name" value="Luciferase-like domain"/>
    <property type="match status" value="1"/>
</dbReference>
<dbReference type="PATRIC" id="fig|400092.3.peg.4374"/>
<dbReference type="PANTHER" id="PTHR30011:SF16">
    <property type="entry name" value="C2H2 FINGER DOMAIN TRANSCRIPTION FACTOR (EUROFUNG)-RELATED"/>
    <property type="match status" value="1"/>
</dbReference>
<dbReference type="InterPro" id="IPR051260">
    <property type="entry name" value="Diverse_substr_monoxygenases"/>
</dbReference>
<dbReference type="PIRSF" id="PIRSF000337">
    <property type="entry name" value="NTA_MOA"/>
    <property type="match status" value="1"/>
</dbReference>
<comment type="similarity">
    <text evidence="5">Belongs to the NtaA/SnaA/DszA monooxygenase family.</text>
</comment>
<feature type="binding site" evidence="6">
    <location>
        <position position="95"/>
    </location>
    <ligand>
        <name>FMN</name>
        <dbReference type="ChEBI" id="CHEBI:58210"/>
    </ligand>
</feature>
<dbReference type="AlphaFoldDB" id="A0A0E3UZ21"/>
<evidence type="ECO:0000256" key="5">
    <source>
        <dbReference type="ARBA" id="ARBA00033748"/>
    </source>
</evidence>
<evidence type="ECO:0000313" key="8">
    <source>
        <dbReference type="EMBL" id="AKD04951.1"/>
    </source>
</evidence>
<dbReference type="EMBL" id="CP009621">
    <property type="protein sequence ID" value="AKD04951.1"/>
    <property type="molecule type" value="Genomic_DNA"/>
</dbReference>
<keyword evidence="4 8" id="KW-0503">Monooxygenase</keyword>
<feature type="binding site" evidence="6">
    <location>
        <position position="58"/>
    </location>
    <ligand>
        <name>FMN</name>
        <dbReference type="ChEBI" id="CHEBI:58210"/>
    </ligand>
</feature>
<name>A0A0E3UZ21_9BACT</name>
<evidence type="ECO:0000256" key="4">
    <source>
        <dbReference type="ARBA" id="ARBA00023033"/>
    </source>
</evidence>
<keyword evidence="3" id="KW-0560">Oxidoreductase</keyword>
<dbReference type="Pfam" id="PF00296">
    <property type="entry name" value="Bac_luciferase"/>
    <property type="match status" value="1"/>
</dbReference>
<dbReference type="KEGG" id="pko:PKOR_19975"/>
<dbReference type="OrthoDB" id="3265338at2"/>
<dbReference type="RefSeq" id="WP_046313028.1">
    <property type="nucleotide sequence ID" value="NZ_CBCSCY010000015.1"/>
</dbReference>
<dbReference type="GO" id="GO:0004497">
    <property type="term" value="F:monooxygenase activity"/>
    <property type="evidence" value="ECO:0007669"/>
    <property type="project" value="UniProtKB-KW"/>
</dbReference>
<keyword evidence="9" id="KW-1185">Reference proteome</keyword>
<evidence type="ECO:0000256" key="2">
    <source>
        <dbReference type="ARBA" id="ARBA00022643"/>
    </source>
</evidence>
<feature type="binding site" evidence="6">
    <location>
        <position position="218"/>
    </location>
    <ligand>
        <name>FMN</name>
        <dbReference type="ChEBI" id="CHEBI:58210"/>
    </ligand>
</feature>
<proteinExistence type="inferred from homology"/>
<dbReference type="InterPro" id="IPR011251">
    <property type="entry name" value="Luciferase-like_dom"/>
</dbReference>
<reference evidence="8 9" key="1">
    <citation type="journal article" date="2015" name="Sci. Rep.">
        <title>Unraveling adaptation of Pontibacter korlensis to radiation and infertility in desert through complete genome and comparative transcriptomic analysis.</title>
        <authorList>
            <person name="Dai J."/>
            <person name="Dai W."/>
            <person name="Qiu C."/>
            <person name="Yang Z."/>
            <person name="Zhang Y."/>
            <person name="Zhou M."/>
            <person name="Zhang L."/>
            <person name="Fang C."/>
            <person name="Gao Q."/>
            <person name="Yang Q."/>
            <person name="Li X."/>
            <person name="Wang Z."/>
            <person name="Wang Z."/>
            <person name="Jia Z."/>
            <person name="Chen X."/>
        </authorList>
    </citation>
    <scope>NUCLEOTIDE SEQUENCE [LARGE SCALE GENOMIC DNA]</scope>
    <source>
        <strain evidence="8 9">X14-1T</strain>
    </source>
</reference>